<dbReference type="InterPro" id="IPR003313">
    <property type="entry name" value="AraC-bd"/>
</dbReference>
<dbReference type="Gene3D" id="1.10.10.60">
    <property type="entry name" value="Homeodomain-like"/>
    <property type="match status" value="2"/>
</dbReference>
<dbReference type="PANTHER" id="PTHR46796">
    <property type="entry name" value="HTH-TYPE TRANSCRIPTIONAL ACTIVATOR RHAS-RELATED"/>
    <property type="match status" value="1"/>
</dbReference>
<dbReference type="GO" id="GO:0003700">
    <property type="term" value="F:DNA-binding transcription factor activity"/>
    <property type="evidence" value="ECO:0007669"/>
    <property type="project" value="InterPro"/>
</dbReference>
<sequence>MNEFTRSTGSPHFELRRSEQSQRCYRPHFHERAALGVIDRGSTRFTGAFDTVVDLRAGDTIVIPAGHVHACNPHDGAWNYQFLQMDQTWARSQIDSVEQGRAVETWFSGIRVFRSPRLHEAFTRITKMVAADPQDAERVGAHLRKALEECSNMKPVWAEPEPATFLSATRLGSVLERLRDDERNPSLDELAQLAGMTRYQLIRSVKSATGLTPLAWRQNQKIIRARRMLAEGHDLAGTAHGLGFTDQSHFHRLFRAHVAASPGSYRS</sequence>
<dbReference type="PROSITE" id="PS00041">
    <property type="entry name" value="HTH_ARAC_FAMILY_1"/>
    <property type="match status" value="2"/>
</dbReference>
<organism evidence="6 7">
    <name type="scientific">Kocuria soli</name>
    <dbReference type="NCBI Taxonomy" id="2485125"/>
    <lineage>
        <taxon>Bacteria</taxon>
        <taxon>Bacillati</taxon>
        <taxon>Actinomycetota</taxon>
        <taxon>Actinomycetes</taxon>
        <taxon>Micrococcales</taxon>
        <taxon>Micrococcaceae</taxon>
        <taxon>Kocuria</taxon>
    </lineage>
</organism>
<dbReference type="InterPro" id="IPR014710">
    <property type="entry name" value="RmlC-like_jellyroll"/>
</dbReference>
<dbReference type="GO" id="GO:0043565">
    <property type="term" value="F:sequence-specific DNA binding"/>
    <property type="evidence" value="ECO:0007669"/>
    <property type="project" value="InterPro"/>
</dbReference>
<evidence type="ECO:0000256" key="3">
    <source>
        <dbReference type="ARBA" id="ARBA00023159"/>
    </source>
</evidence>
<evidence type="ECO:0000256" key="1">
    <source>
        <dbReference type="ARBA" id="ARBA00023015"/>
    </source>
</evidence>
<dbReference type="Pfam" id="PF02311">
    <property type="entry name" value="AraC_binding"/>
    <property type="match status" value="1"/>
</dbReference>
<feature type="domain" description="HTH araC/xylS-type" evidence="5">
    <location>
        <begin position="169"/>
        <end position="267"/>
    </location>
</feature>
<dbReference type="Gene3D" id="2.60.120.10">
    <property type="entry name" value="Jelly Rolls"/>
    <property type="match status" value="1"/>
</dbReference>
<evidence type="ECO:0000313" key="7">
    <source>
        <dbReference type="Proteomes" id="UP000270616"/>
    </source>
</evidence>
<keyword evidence="3" id="KW-0010">Activator</keyword>
<protein>
    <submittedName>
        <fullName evidence="6">AraC family transcriptional regulator</fullName>
    </submittedName>
</protein>
<name>A0A3N4A8E2_9MICC</name>
<dbReference type="EMBL" id="RKMF01000018">
    <property type="protein sequence ID" value="ROZ61759.1"/>
    <property type="molecule type" value="Genomic_DNA"/>
</dbReference>
<reference evidence="6 7" key="1">
    <citation type="submission" date="2018-10" db="EMBL/GenBank/DDBJ databases">
        <title>Kocuria sp. M5W7-7, whole genome shotgun sequence.</title>
        <authorList>
            <person name="Tuo L."/>
        </authorList>
    </citation>
    <scope>NUCLEOTIDE SEQUENCE [LARGE SCALE GENOMIC DNA]</scope>
    <source>
        <strain evidence="6 7">M5W7-7</strain>
    </source>
</reference>
<evidence type="ECO:0000256" key="4">
    <source>
        <dbReference type="ARBA" id="ARBA00023163"/>
    </source>
</evidence>
<dbReference type="InterPro" id="IPR037923">
    <property type="entry name" value="HTH-like"/>
</dbReference>
<evidence type="ECO:0000313" key="6">
    <source>
        <dbReference type="EMBL" id="ROZ61759.1"/>
    </source>
</evidence>
<evidence type="ECO:0000259" key="5">
    <source>
        <dbReference type="PROSITE" id="PS01124"/>
    </source>
</evidence>
<gene>
    <name evidence="6" type="ORF">EDL96_12430</name>
</gene>
<accession>A0A3N4A8E2</accession>
<dbReference type="InterPro" id="IPR018062">
    <property type="entry name" value="HTH_AraC-typ_CS"/>
</dbReference>
<dbReference type="RefSeq" id="WP_123826550.1">
    <property type="nucleotide sequence ID" value="NZ_RKMF01000018.1"/>
</dbReference>
<keyword evidence="1" id="KW-0805">Transcription regulation</keyword>
<dbReference type="PROSITE" id="PS01124">
    <property type="entry name" value="HTH_ARAC_FAMILY_2"/>
    <property type="match status" value="1"/>
</dbReference>
<dbReference type="SMART" id="SM00342">
    <property type="entry name" value="HTH_ARAC"/>
    <property type="match status" value="1"/>
</dbReference>
<dbReference type="AlphaFoldDB" id="A0A3N4A8E2"/>
<evidence type="ECO:0000256" key="2">
    <source>
        <dbReference type="ARBA" id="ARBA00023125"/>
    </source>
</evidence>
<dbReference type="Proteomes" id="UP000270616">
    <property type="component" value="Unassembled WGS sequence"/>
</dbReference>
<dbReference type="OrthoDB" id="2559672at2"/>
<dbReference type="InterPro" id="IPR050204">
    <property type="entry name" value="AraC_XylS_family_regulators"/>
</dbReference>
<dbReference type="PANTHER" id="PTHR46796:SF2">
    <property type="entry name" value="TRANSCRIPTIONAL REGULATORY PROTEIN"/>
    <property type="match status" value="1"/>
</dbReference>
<dbReference type="InterPro" id="IPR009057">
    <property type="entry name" value="Homeodomain-like_sf"/>
</dbReference>
<proteinExistence type="predicted"/>
<dbReference type="SUPFAM" id="SSF46689">
    <property type="entry name" value="Homeodomain-like"/>
    <property type="match status" value="2"/>
</dbReference>
<dbReference type="SUPFAM" id="SSF51215">
    <property type="entry name" value="Regulatory protein AraC"/>
    <property type="match status" value="1"/>
</dbReference>
<dbReference type="InterPro" id="IPR018060">
    <property type="entry name" value="HTH_AraC"/>
</dbReference>
<keyword evidence="4" id="KW-0804">Transcription</keyword>
<dbReference type="Pfam" id="PF12833">
    <property type="entry name" value="HTH_18"/>
    <property type="match status" value="1"/>
</dbReference>
<keyword evidence="7" id="KW-1185">Reference proteome</keyword>
<comment type="caution">
    <text evidence="6">The sequence shown here is derived from an EMBL/GenBank/DDBJ whole genome shotgun (WGS) entry which is preliminary data.</text>
</comment>
<keyword evidence="2" id="KW-0238">DNA-binding</keyword>